<comment type="caution">
    <text evidence="2">The sequence shown here is derived from an EMBL/GenBank/DDBJ whole genome shotgun (WGS) entry which is preliminary data.</text>
</comment>
<dbReference type="AlphaFoldDB" id="A0AAE2S949"/>
<feature type="domain" description="Serine aminopeptidase S33" evidence="1">
    <location>
        <begin position="28"/>
        <end position="265"/>
    </location>
</feature>
<keyword evidence="3" id="KW-1185">Reference proteome</keyword>
<sequence length="289" mass="32145">MKVETQRVRIHGHDLNRLVMHPDADVPVRAAAMFYHGQGDYAERYTAVLGSFTRRGIRCIVTDLPGHGRSPGRRGDCGDEGFLDSIIQQTLESMGDLPHGVMGHSMGGLLAARHLVLAGKGLLPEPSFSWLSSPLLRPGNGRSKAFRKWVGMLTPLMPSLTISTGVTPEMCRINNELDEEKAIAEQPKNALWHRRTSIGWGLFLLQTAEMLEAEVGNIAKATNLLLTQGSEDPVCPVQFAREFFEQLPSENKHYREIQGMLHEPFAGTGRERLFATLDQWLDEVEPRLG</sequence>
<dbReference type="RefSeq" id="WP_309488526.1">
    <property type="nucleotide sequence ID" value="NZ_JAENIG010000001.1"/>
</dbReference>
<evidence type="ECO:0000313" key="3">
    <source>
        <dbReference type="Proteomes" id="UP000634206"/>
    </source>
</evidence>
<dbReference type="PANTHER" id="PTHR11614">
    <property type="entry name" value="PHOSPHOLIPASE-RELATED"/>
    <property type="match status" value="1"/>
</dbReference>
<dbReference type="InterPro" id="IPR051044">
    <property type="entry name" value="MAG_DAG_Lipase"/>
</dbReference>
<accession>A0AAE2S949</accession>
<dbReference type="InterPro" id="IPR029058">
    <property type="entry name" value="AB_hydrolase_fold"/>
</dbReference>
<dbReference type="InterPro" id="IPR022742">
    <property type="entry name" value="Hydrolase_4"/>
</dbReference>
<keyword evidence="2" id="KW-0378">Hydrolase</keyword>
<dbReference type="Pfam" id="PF12146">
    <property type="entry name" value="Hydrolase_4"/>
    <property type="match status" value="1"/>
</dbReference>
<dbReference type="EMBL" id="JAENIG010000001">
    <property type="protein sequence ID" value="MBK1853923.1"/>
    <property type="molecule type" value="Genomic_DNA"/>
</dbReference>
<dbReference type="Gene3D" id="3.40.50.1820">
    <property type="entry name" value="alpha/beta hydrolase"/>
    <property type="match status" value="1"/>
</dbReference>
<dbReference type="SUPFAM" id="SSF53474">
    <property type="entry name" value="alpha/beta-Hydrolases"/>
    <property type="match status" value="1"/>
</dbReference>
<dbReference type="PRINTS" id="PR00111">
    <property type="entry name" value="ABHYDROLASE"/>
</dbReference>
<evidence type="ECO:0000313" key="2">
    <source>
        <dbReference type="EMBL" id="MBK1853923.1"/>
    </source>
</evidence>
<dbReference type="Proteomes" id="UP000634206">
    <property type="component" value="Unassembled WGS sequence"/>
</dbReference>
<dbReference type="GO" id="GO:0016787">
    <property type="term" value="F:hydrolase activity"/>
    <property type="evidence" value="ECO:0007669"/>
    <property type="project" value="UniProtKB-KW"/>
</dbReference>
<gene>
    <name evidence="2" type="ORF">JIN83_03045</name>
</gene>
<protein>
    <submittedName>
        <fullName evidence="2">Alpha/beta fold hydrolase</fullName>
    </submittedName>
</protein>
<reference evidence="2" key="1">
    <citation type="submission" date="2021-01" db="EMBL/GenBank/DDBJ databases">
        <title>Modified the classification status of verrucomicrobia.</title>
        <authorList>
            <person name="Feng X."/>
        </authorList>
    </citation>
    <scope>NUCLEOTIDE SEQUENCE</scope>
    <source>
        <strain evidence="2">5K15</strain>
    </source>
</reference>
<organism evidence="2 3">
    <name type="scientific">Oceaniferula flava</name>
    <dbReference type="NCBI Taxonomy" id="2800421"/>
    <lineage>
        <taxon>Bacteria</taxon>
        <taxon>Pseudomonadati</taxon>
        <taxon>Verrucomicrobiota</taxon>
        <taxon>Verrucomicrobiia</taxon>
        <taxon>Verrucomicrobiales</taxon>
        <taxon>Verrucomicrobiaceae</taxon>
        <taxon>Oceaniferula</taxon>
    </lineage>
</organism>
<proteinExistence type="predicted"/>
<name>A0AAE2S949_9BACT</name>
<evidence type="ECO:0000259" key="1">
    <source>
        <dbReference type="Pfam" id="PF12146"/>
    </source>
</evidence>
<dbReference type="InterPro" id="IPR000073">
    <property type="entry name" value="AB_hydrolase_1"/>
</dbReference>